<name>A0A2M8KDN4_9BACT</name>
<organism evidence="1 2">
    <name type="scientific">Candidatus Portnoybacteria bacterium CG10_big_fil_rev_8_21_14_0_10_36_7</name>
    <dbReference type="NCBI Taxonomy" id="1974812"/>
    <lineage>
        <taxon>Bacteria</taxon>
        <taxon>Candidatus Portnoyibacteriota</taxon>
    </lineage>
</organism>
<evidence type="ECO:0000313" key="2">
    <source>
        <dbReference type="Proteomes" id="UP000231450"/>
    </source>
</evidence>
<protein>
    <recommendedName>
        <fullName evidence="3">Class I SAM-dependent methyltransferase</fullName>
    </recommendedName>
</protein>
<dbReference type="Pfam" id="PF13489">
    <property type="entry name" value="Methyltransf_23"/>
    <property type="match status" value="1"/>
</dbReference>
<proteinExistence type="predicted"/>
<dbReference type="EMBL" id="PFDW01000062">
    <property type="protein sequence ID" value="PJE58027.1"/>
    <property type="molecule type" value="Genomic_DNA"/>
</dbReference>
<dbReference type="Proteomes" id="UP000231450">
    <property type="component" value="Unassembled WGS sequence"/>
</dbReference>
<reference evidence="2" key="1">
    <citation type="submission" date="2017-09" db="EMBL/GenBank/DDBJ databases">
        <title>Depth-based differentiation of microbial function through sediment-hosted aquifers and enrichment of novel symbionts in the deep terrestrial subsurface.</title>
        <authorList>
            <person name="Probst A.J."/>
            <person name="Ladd B."/>
            <person name="Jarett J.K."/>
            <person name="Geller-Mcgrath D.E."/>
            <person name="Sieber C.M.K."/>
            <person name="Emerson J.B."/>
            <person name="Anantharaman K."/>
            <person name="Thomas B.C."/>
            <person name="Malmstrom R."/>
            <person name="Stieglmeier M."/>
            <person name="Klingl A."/>
            <person name="Woyke T."/>
            <person name="Ryan C.M."/>
            <person name="Banfield J.F."/>
        </authorList>
    </citation>
    <scope>NUCLEOTIDE SEQUENCE [LARGE SCALE GENOMIC DNA]</scope>
</reference>
<dbReference type="PANTHER" id="PTHR43861">
    <property type="entry name" value="TRANS-ACONITATE 2-METHYLTRANSFERASE-RELATED"/>
    <property type="match status" value="1"/>
</dbReference>
<dbReference type="SUPFAM" id="SSF53335">
    <property type="entry name" value="S-adenosyl-L-methionine-dependent methyltransferases"/>
    <property type="match status" value="1"/>
</dbReference>
<sequence>MKIRTSCNFCRKNKFREKYKFNNYSILECTNCKFLFRDKILSHKEEEKLYDKNYYLELQKEYFSNCLVPNPKDKSRLYDFSQRLDLLESLNTKRSKVRLLDIGAGTGAFSYLAKKRGWEVYNIEISPFVAEIARKKFNVPVYVGEVTDKRFKLKGFDVLTFWEAIANIENTTNLLKTTKNLLSKKGKIGILTTVVDSWIYDLAKIIYKFSFGKINYFINEGFPIHHANHFTRKALYKSLKKEGFKIIYVSNQEIPYKYTKLPKFFLPALFLLGKFAKLWGRTIQVLVIAQKMN</sequence>
<dbReference type="CDD" id="cd02440">
    <property type="entry name" value="AdoMet_MTases"/>
    <property type="match status" value="1"/>
</dbReference>
<dbReference type="Gene3D" id="3.40.50.150">
    <property type="entry name" value="Vaccinia Virus protein VP39"/>
    <property type="match status" value="1"/>
</dbReference>
<gene>
    <name evidence="1" type="ORF">COU81_02930</name>
</gene>
<evidence type="ECO:0000313" key="1">
    <source>
        <dbReference type="EMBL" id="PJE58027.1"/>
    </source>
</evidence>
<dbReference type="PANTHER" id="PTHR43861:SF6">
    <property type="entry name" value="METHYLTRANSFERASE TYPE 11"/>
    <property type="match status" value="1"/>
</dbReference>
<accession>A0A2M8KDN4</accession>
<dbReference type="AlphaFoldDB" id="A0A2M8KDN4"/>
<comment type="caution">
    <text evidence="1">The sequence shown here is derived from an EMBL/GenBank/DDBJ whole genome shotgun (WGS) entry which is preliminary data.</text>
</comment>
<evidence type="ECO:0008006" key="3">
    <source>
        <dbReference type="Google" id="ProtNLM"/>
    </source>
</evidence>
<dbReference type="InterPro" id="IPR029063">
    <property type="entry name" value="SAM-dependent_MTases_sf"/>
</dbReference>